<accession>A0A645AF22</accession>
<proteinExistence type="predicted"/>
<organism evidence="1">
    <name type="scientific">bioreactor metagenome</name>
    <dbReference type="NCBI Taxonomy" id="1076179"/>
    <lineage>
        <taxon>unclassified sequences</taxon>
        <taxon>metagenomes</taxon>
        <taxon>ecological metagenomes</taxon>
    </lineage>
</organism>
<protein>
    <submittedName>
        <fullName evidence="1">Uncharacterized protein</fullName>
    </submittedName>
</protein>
<evidence type="ECO:0000313" key="1">
    <source>
        <dbReference type="EMBL" id="MPM51556.1"/>
    </source>
</evidence>
<comment type="caution">
    <text evidence="1">The sequence shown here is derived from an EMBL/GenBank/DDBJ whole genome shotgun (WGS) entry which is preliminary data.</text>
</comment>
<dbReference type="AlphaFoldDB" id="A0A645AF22"/>
<dbReference type="EMBL" id="VSSQ01013468">
    <property type="protein sequence ID" value="MPM51556.1"/>
    <property type="molecule type" value="Genomic_DNA"/>
</dbReference>
<name>A0A645AF22_9ZZZZ</name>
<sequence>METRPGTGEDLLILALTSLYDWPRSCALDVLDAWGVEYLSPEIKVALLKALDLAQHTLLTLRIKSLLDNKVFDLEGVVKIMALE</sequence>
<reference evidence="1" key="1">
    <citation type="submission" date="2019-08" db="EMBL/GenBank/DDBJ databases">
        <authorList>
            <person name="Kucharzyk K."/>
            <person name="Murdoch R.W."/>
            <person name="Higgins S."/>
            <person name="Loffler F."/>
        </authorList>
    </citation>
    <scope>NUCLEOTIDE SEQUENCE</scope>
</reference>
<gene>
    <name evidence="1" type="ORF">SDC9_98305</name>
</gene>